<organism evidence="1 2">
    <name type="scientific">Aspergillus parasiticus (strain ATCC 56775 / NRRL 5862 / SRRC 143 / SU-1)</name>
    <dbReference type="NCBI Taxonomy" id="1403190"/>
    <lineage>
        <taxon>Eukaryota</taxon>
        <taxon>Fungi</taxon>
        <taxon>Dikarya</taxon>
        <taxon>Ascomycota</taxon>
        <taxon>Pezizomycotina</taxon>
        <taxon>Eurotiomycetes</taxon>
        <taxon>Eurotiomycetidae</taxon>
        <taxon>Eurotiales</taxon>
        <taxon>Aspergillaceae</taxon>
        <taxon>Aspergillus</taxon>
        <taxon>Aspergillus subgen. Circumdati</taxon>
    </lineage>
</organism>
<dbReference type="AlphaFoldDB" id="A0A0F0I2K3"/>
<evidence type="ECO:0000313" key="2">
    <source>
        <dbReference type="Proteomes" id="UP000033540"/>
    </source>
</evidence>
<evidence type="ECO:0008006" key="3">
    <source>
        <dbReference type="Google" id="ProtNLM"/>
    </source>
</evidence>
<evidence type="ECO:0000313" key="1">
    <source>
        <dbReference type="EMBL" id="KJK61950.1"/>
    </source>
</evidence>
<dbReference type="Proteomes" id="UP000033540">
    <property type="component" value="Unassembled WGS sequence"/>
</dbReference>
<dbReference type="OrthoDB" id="545169at2759"/>
<dbReference type="STRING" id="1403190.A0A0F0I2K3"/>
<proteinExistence type="predicted"/>
<comment type="caution">
    <text evidence="1">The sequence shown here is derived from an EMBL/GenBank/DDBJ whole genome shotgun (WGS) entry which is preliminary data.</text>
</comment>
<reference evidence="1 2" key="1">
    <citation type="submission" date="2015-02" db="EMBL/GenBank/DDBJ databases">
        <title>Draft genome sequence of Aspergillus parasiticus SU-1.</title>
        <authorList>
            <person name="Yu J."/>
            <person name="Fedorova N."/>
            <person name="Yin Y."/>
            <person name="Losada L."/>
            <person name="Zafar N."/>
            <person name="Taujale R."/>
            <person name="Ehrlich K.C."/>
            <person name="Bhatnagar D."/>
            <person name="Cleveland T.E."/>
            <person name="Bennett J.W."/>
            <person name="Nierman W.C."/>
        </authorList>
    </citation>
    <scope>NUCLEOTIDE SEQUENCE [LARGE SCALE GENOMIC DNA]</scope>
    <source>
        <strain evidence="2">ATCC 56775 / NRRL 5862 / SRRC 143 / SU-1</strain>
    </source>
</reference>
<gene>
    <name evidence="1" type="ORF">P875_00086547</name>
</gene>
<dbReference type="InterPro" id="IPR046366">
    <property type="entry name" value="MPAB"/>
</dbReference>
<dbReference type="GO" id="GO:0016491">
    <property type="term" value="F:oxidoreductase activity"/>
    <property type="evidence" value="ECO:0007669"/>
    <property type="project" value="InterPro"/>
</dbReference>
<accession>A0A0F0I2K3</accession>
<dbReference type="EMBL" id="JZEE01000654">
    <property type="protein sequence ID" value="KJK61950.1"/>
    <property type="molecule type" value="Genomic_DNA"/>
</dbReference>
<protein>
    <recommendedName>
        <fullName evidence="3">ER-bound oxygenase mpaB/mpaB'/Rubber oxygenase catalytic domain-containing protein</fullName>
    </recommendedName>
</protein>
<sequence>MPSQLSIDILSIFRIVTIKMYMLKTSDALLAGASLIGLYVLAVQYFRFQRCDRIESQFRRAGRPLSSMTVKEAHDIIGQLRELEFPFALRSSTRITTLKTASVPTVTDLFVATGQRNEKNNTKRGADTEVLMNEIHDREAGSDAHVMAFARMNYIHSRYRKAGKILDEDMLHTLGSAVVDLFRSIKKYEWRQLTDVEKCAVGVFYRSMGEAMEIPFNLLPSGKAGFTDGIHFAQELCDFTVAYEKTAVKPTQSTLFISRRLIDLETINYPSILKPVVERIIATRLDEHIRVSMGYRKPGIALSSLVASLVAMRKYALRYLSLPRPDFMAVKVLEAEPDPTTGHYAIKEWLDNPWYVKPTFLNRWGPKSWSVRLFGTGNVPIMNGPFRDEGYDIKAIGPQIMENKGQAEVEAIAENFRKKEIPAGCPFHA</sequence>
<name>A0A0F0I2K3_ASPPU</name>
<dbReference type="PANTHER" id="PTHR36124:SF4">
    <property type="entry name" value="ER-BOUND OXYGENASE MPAB_MPAB'_RUBBER OXYGENASE CATALYTIC DOMAIN-CONTAINING PROTEIN"/>
    <property type="match status" value="1"/>
</dbReference>
<dbReference type="PANTHER" id="PTHR36124">
    <property type="match status" value="1"/>
</dbReference>